<accession>A0A9Y2JK90</accession>
<dbReference type="AlphaFoldDB" id="A0A9Y2JK90"/>
<evidence type="ECO:0000313" key="1">
    <source>
        <dbReference type="EMBL" id="WIY00065.1"/>
    </source>
</evidence>
<organism evidence="1 2">
    <name type="scientific">Amycolatopsis mongoliensis</name>
    <dbReference type="NCBI Taxonomy" id="715475"/>
    <lineage>
        <taxon>Bacteria</taxon>
        <taxon>Bacillati</taxon>
        <taxon>Actinomycetota</taxon>
        <taxon>Actinomycetes</taxon>
        <taxon>Pseudonocardiales</taxon>
        <taxon>Pseudonocardiaceae</taxon>
        <taxon>Amycolatopsis</taxon>
    </lineage>
</organism>
<name>A0A9Y2JK90_9PSEU</name>
<proteinExistence type="predicted"/>
<dbReference type="RefSeq" id="WP_285996537.1">
    <property type="nucleotide sequence ID" value="NZ_CP127295.1"/>
</dbReference>
<gene>
    <name evidence="1" type="ORF">QRX60_39360</name>
</gene>
<sequence>MSHRENSHARVVSHLGRAVSEAAGWCDWVRVDVEHRLGHVGDVGPIDDPEYSAALDAFGLIQEALDKVRRVGA</sequence>
<evidence type="ECO:0000313" key="2">
    <source>
        <dbReference type="Proteomes" id="UP001239397"/>
    </source>
</evidence>
<dbReference type="Proteomes" id="UP001239397">
    <property type="component" value="Chromosome"/>
</dbReference>
<protein>
    <submittedName>
        <fullName evidence="1">Uncharacterized protein</fullName>
    </submittedName>
</protein>
<dbReference type="EMBL" id="CP127295">
    <property type="protein sequence ID" value="WIY00065.1"/>
    <property type="molecule type" value="Genomic_DNA"/>
</dbReference>
<dbReference type="KEGG" id="amog:QRX60_39360"/>
<reference evidence="1 2" key="1">
    <citation type="submission" date="2023-06" db="EMBL/GenBank/DDBJ databases">
        <authorList>
            <person name="Oyuntsetseg B."/>
            <person name="Kim S.B."/>
        </authorList>
    </citation>
    <scope>NUCLEOTIDE SEQUENCE [LARGE SCALE GENOMIC DNA]</scope>
    <source>
        <strain evidence="1 2">4-36</strain>
    </source>
</reference>
<keyword evidence="2" id="KW-1185">Reference proteome</keyword>